<keyword evidence="1" id="KW-0732">Signal</keyword>
<protein>
    <submittedName>
        <fullName evidence="2">Uncharacterized protein</fullName>
    </submittedName>
</protein>
<evidence type="ECO:0000313" key="3">
    <source>
        <dbReference type="Proteomes" id="UP000234275"/>
    </source>
</evidence>
<reference evidence="2 3" key="1">
    <citation type="submission" date="2016-12" db="EMBL/GenBank/DDBJ databases">
        <title>The genomes of Aspergillus section Nigri reveals drivers in fungal speciation.</title>
        <authorList>
            <consortium name="DOE Joint Genome Institute"/>
            <person name="Vesth T.C."/>
            <person name="Nybo J."/>
            <person name="Theobald S."/>
            <person name="Brandl J."/>
            <person name="Frisvad J.C."/>
            <person name="Nielsen K.F."/>
            <person name="Lyhne E.K."/>
            <person name="Kogle M.E."/>
            <person name="Kuo A."/>
            <person name="Riley R."/>
            <person name="Clum A."/>
            <person name="Nolan M."/>
            <person name="Lipzen A."/>
            <person name="Salamov A."/>
            <person name="Henrissat B."/>
            <person name="Wiebenga A."/>
            <person name="De Vries R.P."/>
            <person name="Grigoriev I.V."/>
            <person name="Mortensen U.H."/>
            <person name="Andersen M.R."/>
            <person name="Baker S.E."/>
        </authorList>
    </citation>
    <scope>NUCLEOTIDE SEQUENCE [LARGE SCALE GENOMIC DNA]</scope>
    <source>
        <strain evidence="2 3">IBT 23096</strain>
    </source>
</reference>
<keyword evidence="3" id="KW-1185">Reference proteome</keyword>
<dbReference type="GeneID" id="36551513"/>
<evidence type="ECO:0000256" key="1">
    <source>
        <dbReference type="SAM" id="SignalP"/>
    </source>
</evidence>
<feature type="chain" id="PRO_5014155999" evidence="1">
    <location>
        <begin position="20"/>
        <end position="310"/>
    </location>
</feature>
<feature type="signal peptide" evidence="1">
    <location>
        <begin position="1"/>
        <end position="19"/>
    </location>
</feature>
<organism evidence="2 3">
    <name type="scientific">Aspergillus steynii IBT 23096</name>
    <dbReference type="NCBI Taxonomy" id="1392250"/>
    <lineage>
        <taxon>Eukaryota</taxon>
        <taxon>Fungi</taxon>
        <taxon>Dikarya</taxon>
        <taxon>Ascomycota</taxon>
        <taxon>Pezizomycotina</taxon>
        <taxon>Eurotiomycetes</taxon>
        <taxon>Eurotiomycetidae</taxon>
        <taxon>Eurotiales</taxon>
        <taxon>Aspergillaceae</taxon>
        <taxon>Aspergillus</taxon>
        <taxon>Aspergillus subgen. Circumdati</taxon>
    </lineage>
</organism>
<sequence>MTTLLPFLLSLPFLPITSTTPTSTLNIAAHQDDTILFQSPSLIRSLHFLTTNTTAQSPKSPRHLTIFLTAGDAGNTSTYWLSRESGIRASYATMLSAPNTWIESSTDAEVPGHSVAMFTLSTYPVSLAFLRLPDGFLDGRGFERTGNRSLRRLWDGEVQSLQALAVDGLGEDGGREGGGKGEVYTNETVVSVLGGLVRAFKPEVVSLQNYKSGEGDHSDHFYGARFAREAVRWAFPDYDSGSGSGEGGVKVIGYVGYPVIERPENVRGEELEEKNAAFYAYAKHDWMTCESDEDCVGKYEVRWLTREYTI</sequence>
<dbReference type="AlphaFoldDB" id="A0A2I2GI15"/>
<comment type="caution">
    <text evidence="2">The sequence shown here is derived from an EMBL/GenBank/DDBJ whole genome shotgun (WGS) entry which is preliminary data.</text>
</comment>
<evidence type="ECO:0000313" key="2">
    <source>
        <dbReference type="EMBL" id="PLB52519.1"/>
    </source>
</evidence>
<dbReference type="SUPFAM" id="SSF102588">
    <property type="entry name" value="LmbE-like"/>
    <property type="match status" value="1"/>
</dbReference>
<dbReference type="OrthoDB" id="203440at2759"/>
<dbReference type="STRING" id="1392250.A0A2I2GI15"/>
<name>A0A2I2GI15_9EURO</name>
<dbReference type="EMBL" id="MSFO01000002">
    <property type="protein sequence ID" value="PLB52519.1"/>
    <property type="molecule type" value="Genomic_DNA"/>
</dbReference>
<gene>
    <name evidence="2" type="ORF">P170DRAFT_350588</name>
</gene>
<dbReference type="Gene3D" id="3.40.50.10320">
    <property type="entry name" value="LmbE-like"/>
    <property type="match status" value="1"/>
</dbReference>
<dbReference type="RefSeq" id="XP_024707821.1">
    <property type="nucleotide sequence ID" value="XM_024843813.1"/>
</dbReference>
<accession>A0A2I2GI15</accession>
<dbReference type="VEuPathDB" id="FungiDB:P170DRAFT_350588"/>
<dbReference type="InterPro" id="IPR024078">
    <property type="entry name" value="LmbE-like_dom_sf"/>
</dbReference>
<dbReference type="Proteomes" id="UP000234275">
    <property type="component" value="Unassembled WGS sequence"/>
</dbReference>
<proteinExistence type="predicted"/>